<dbReference type="Pfam" id="PF02245">
    <property type="entry name" value="Pur_DNA_glyco"/>
    <property type="match status" value="1"/>
</dbReference>
<dbReference type="FunFam" id="3.10.300.10:FF:000001">
    <property type="entry name" value="Putative 3-methyladenine DNA glycosylase"/>
    <property type="match status" value="1"/>
</dbReference>
<dbReference type="OrthoDB" id="9794313at2"/>
<evidence type="ECO:0000256" key="5">
    <source>
        <dbReference type="HAMAP-Rule" id="MF_00527"/>
    </source>
</evidence>
<dbReference type="HAMAP" id="MF_00527">
    <property type="entry name" value="3MGH"/>
    <property type="match status" value="1"/>
</dbReference>
<gene>
    <name evidence="6" type="ORF">CHL78_015350</name>
</gene>
<dbReference type="PANTHER" id="PTHR10429:SF0">
    <property type="entry name" value="DNA-3-METHYLADENINE GLYCOSYLASE"/>
    <property type="match status" value="1"/>
</dbReference>
<dbReference type="Gene3D" id="3.10.300.10">
    <property type="entry name" value="Methylpurine-DNA glycosylase (MPG)"/>
    <property type="match status" value="1"/>
</dbReference>
<proteinExistence type="inferred from homology"/>
<keyword evidence="2 5" id="KW-0227">DNA damage</keyword>
<dbReference type="SUPFAM" id="SSF50486">
    <property type="entry name" value="FMT C-terminal domain-like"/>
    <property type="match status" value="1"/>
</dbReference>
<dbReference type="GO" id="GO:0006284">
    <property type="term" value="P:base-excision repair"/>
    <property type="evidence" value="ECO:0007669"/>
    <property type="project" value="InterPro"/>
</dbReference>
<dbReference type="InterPro" id="IPR003180">
    <property type="entry name" value="MPG"/>
</dbReference>
<dbReference type="GO" id="GO:0003677">
    <property type="term" value="F:DNA binding"/>
    <property type="evidence" value="ECO:0007669"/>
    <property type="project" value="InterPro"/>
</dbReference>
<evidence type="ECO:0000256" key="4">
    <source>
        <dbReference type="ARBA" id="ARBA00023204"/>
    </source>
</evidence>
<comment type="caution">
    <text evidence="6">The sequence shown here is derived from an EMBL/GenBank/DDBJ whole genome shotgun (WGS) entry which is preliminary data.</text>
</comment>
<protein>
    <recommendedName>
        <fullName evidence="5">Putative 3-methyladenine DNA glycosylase</fullName>
        <ecNumber evidence="5">3.2.2.-</ecNumber>
    </recommendedName>
</protein>
<reference evidence="6 7" key="1">
    <citation type="journal article" date="2017" name="Genome Announc.">
        <title>Draft Genome Sequence of Romboutsia weinsteinii sp. nov. Strain CCRI-19649(T) Isolated from Surface Water.</title>
        <authorList>
            <person name="Maheux A.F."/>
            <person name="Boudreau D.K."/>
            <person name="Berube E."/>
            <person name="Boissinot M."/>
            <person name="Cantin P."/>
            <person name="Raymond F."/>
            <person name="Corbeil J."/>
            <person name="Omar R.F."/>
            <person name="Bergeron M.G."/>
        </authorList>
    </citation>
    <scope>NUCLEOTIDE SEQUENCE [LARGE SCALE GENOMIC DNA]</scope>
    <source>
        <strain evidence="6 7">CCRI-19649</strain>
    </source>
</reference>
<keyword evidence="3 5" id="KW-0378">Hydrolase</keyword>
<dbReference type="RefSeq" id="WP_094366982.1">
    <property type="nucleotide sequence ID" value="NZ_NOJY02000038.1"/>
</dbReference>
<name>A0A371J012_9FIRM</name>
<dbReference type="PANTHER" id="PTHR10429">
    <property type="entry name" value="DNA-3-METHYLADENINE GLYCOSYLASE"/>
    <property type="match status" value="1"/>
</dbReference>
<sequence>MKREFFRQSGIDVSKGILGKYLIRRYKDIEIVTKIVETEAYMGVDDKGAHVYGDKKTERTKPLYLDGGHIYVYLIYGMYHCLNISANIVNTPECVLIRAVEPINNLNLISNNRYNKYYEDLSSYQKKNITNGPGKLCMALNIDKSLNCEDILDSELYISDYYIENNKKIYCDESIVIESSKRINIDYAEEAKDYLWRFFIKNNKYVSLNKSK</sequence>
<dbReference type="CDD" id="cd00540">
    <property type="entry name" value="AAG"/>
    <property type="match status" value="1"/>
</dbReference>
<organism evidence="6 7">
    <name type="scientific">Romboutsia weinsteinii</name>
    <dbReference type="NCBI Taxonomy" id="2020949"/>
    <lineage>
        <taxon>Bacteria</taxon>
        <taxon>Bacillati</taxon>
        <taxon>Bacillota</taxon>
        <taxon>Clostridia</taxon>
        <taxon>Peptostreptococcales</taxon>
        <taxon>Peptostreptococcaceae</taxon>
        <taxon>Romboutsia</taxon>
    </lineage>
</organism>
<evidence type="ECO:0000256" key="3">
    <source>
        <dbReference type="ARBA" id="ARBA00022801"/>
    </source>
</evidence>
<evidence type="ECO:0000256" key="1">
    <source>
        <dbReference type="ARBA" id="ARBA00009232"/>
    </source>
</evidence>
<keyword evidence="4 5" id="KW-0234">DNA repair</keyword>
<dbReference type="Proteomes" id="UP000215694">
    <property type="component" value="Unassembled WGS sequence"/>
</dbReference>
<accession>A0A371J012</accession>
<evidence type="ECO:0000313" key="6">
    <source>
        <dbReference type="EMBL" id="RDY26006.1"/>
    </source>
</evidence>
<evidence type="ECO:0000313" key="7">
    <source>
        <dbReference type="Proteomes" id="UP000215694"/>
    </source>
</evidence>
<dbReference type="InterPro" id="IPR036995">
    <property type="entry name" value="MPG_sf"/>
</dbReference>
<comment type="similarity">
    <text evidence="1 5">Belongs to the DNA glycosylase MPG family.</text>
</comment>
<evidence type="ECO:0000256" key="2">
    <source>
        <dbReference type="ARBA" id="ARBA00022763"/>
    </source>
</evidence>
<dbReference type="EC" id="3.2.2.-" evidence="5"/>
<dbReference type="InterPro" id="IPR011034">
    <property type="entry name" value="Formyl_transferase-like_C_sf"/>
</dbReference>
<dbReference type="AlphaFoldDB" id="A0A371J012"/>
<dbReference type="GO" id="GO:0003905">
    <property type="term" value="F:alkylbase DNA N-glycosylase activity"/>
    <property type="evidence" value="ECO:0007669"/>
    <property type="project" value="InterPro"/>
</dbReference>
<dbReference type="NCBIfam" id="TIGR00567">
    <property type="entry name" value="3mg"/>
    <property type="match status" value="1"/>
</dbReference>
<dbReference type="EMBL" id="NOJY02000038">
    <property type="protein sequence ID" value="RDY26006.1"/>
    <property type="molecule type" value="Genomic_DNA"/>
</dbReference>
<keyword evidence="7" id="KW-1185">Reference proteome</keyword>